<dbReference type="RefSeq" id="WP_128324899.1">
    <property type="nucleotide sequence ID" value="NZ_QJRG01000047.1"/>
</dbReference>
<evidence type="ECO:0008006" key="3">
    <source>
        <dbReference type="Google" id="ProtNLM"/>
    </source>
</evidence>
<dbReference type="Gene3D" id="1.10.3790.10">
    <property type="entry name" value="NinB"/>
    <property type="match status" value="1"/>
</dbReference>
<dbReference type="InterPro" id="IPR008711">
    <property type="entry name" value="Recombinase_NinB"/>
</dbReference>
<organism evidence="1 2">
    <name type="scientific">Pseudomonas alkylphenolica</name>
    <dbReference type="NCBI Taxonomy" id="237609"/>
    <lineage>
        <taxon>Bacteria</taxon>
        <taxon>Pseudomonadati</taxon>
        <taxon>Pseudomonadota</taxon>
        <taxon>Gammaproteobacteria</taxon>
        <taxon>Pseudomonadales</taxon>
        <taxon>Pseudomonadaceae</taxon>
        <taxon>Pseudomonas</taxon>
    </lineage>
</organism>
<proteinExistence type="predicted"/>
<name>A0A443ZQB0_9PSED</name>
<dbReference type="SUPFAM" id="SSF103370">
    <property type="entry name" value="NinB"/>
    <property type="match status" value="1"/>
</dbReference>
<evidence type="ECO:0000313" key="2">
    <source>
        <dbReference type="Proteomes" id="UP000288983"/>
    </source>
</evidence>
<dbReference type="Proteomes" id="UP000288983">
    <property type="component" value="Unassembled WGS sequence"/>
</dbReference>
<dbReference type="InterPro" id="IPR036619">
    <property type="entry name" value="NinB_sf"/>
</dbReference>
<reference evidence="1 2" key="1">
    <citation type="submission" date="2018-06" db="EMBL/GenBank/DDBJ databases">
        <title>Bacteria isolated from soil of Wuhan.</title>
        <authorList>
            <person name="Wei X."/>
            <person name="Chunhua H."/>
        </authorList>
    </citation>
    <scope>NUCLEOTIDE SEQUENCE [LARGE SCALE GENOMIC DNA]</scope>
    <source>
        <strain evidence="2">xwS2</strain>
    </source>
</reference>
<dbReference type="EMBL" id="QJRG01000047">
    <property type="protein sequence ID" value="RWU21296.1"/>
    <property type="molecule type" value="Genomic_DNA"/>
</dbReference>
<comment type="caution">
    <text evidence="1">The sequence shown here is derived from an EMBL/GenBank/DDBJ whole genome shotgun (WGS) entry which is preliminary data.</text>
</comment>
<dbReference type="AlphaFoldDB" id="A0A443ZQB0"/>
<dbReference type="OrthoDB" id="6064804at2"/>
<protein>
    <recommendedName>
        <fullName evidence="3">NinB family protein</fullName>
    </recommendedName>
</protein>
<evidence type="ECO:0000313" key="1">
    <source>
        <dbReference type="EMBL" id="RWU21296.1"/>
    </source>
</evidence>
<dbReference type="Pfam" id="PF05772">
    <property type="entry name" value="NinB"/>
    <property type="match status" value="1"/>
</dbReference>
<gene>
    <name evidence="1" type="ORF">DM813_19100</name>
</gene>
<sequence length="148" mass="17236">MADLMLRTEQDRARLIGYLTGLDLAKPRRLTIVEVRNKRSDAQNRLLWMWNGLIQEHLRDSFGQTASSEEWHDILVAKLWPAEVHPVELPDGTRYRVGRAKTRKFNTQQMTTYLELLDAYCAESLQLLLPHPEDLMMAIYGERRGRAS</sequence>
<accession>A0A443ZQB0</accession>